<feature type="compositionally biased region" description="Low complexity" evidence="1">
    <location>
        <begin position="222"/>
        <end position="243"/>
    </location>
</feature>
<dbReference type="InterPro" id="IPR013922">
    <property type="entry name" value="Cyclin_PHO80-like"/>
</dbReference>
<feature type="region of interest" description="Disordered" evidence="1">
    <location>
        <begin position="356"/>
        <end position="375"/>
    </location>
</feature>
<feature type="region of interest" description="Disordered" evidence="1">
    <location>
        <begin position="178"/>
        <end position="199"/>
    </location>
</feature>
<dbReference type="GO" id="GO:0019901">
    <property type="term" value="F:protein kinase binding"/>
    <property type="evidence" value="ECO:0007669"/>
    <property type="project" value="InterPro"/>
</dbReference>
<evidence type="ECO:0000256" key="1">
    <source>
        <dbReference type="SAM" id="MobiDB-lite"/>
    </source>
</evidence>
<dbReference type="EMBL" id="KZ858981">
    <property type="protein sequence ID" value="RDW26378.1"/>
    <property type="molecule type" value="Genomic_DNA"/>
</dbReference>
<evidence type="ECO:0000313" key="2">
    <source>
        <dbReference type="EMBL" id="AOW02359.1"/>
    </source>
</evidence>
<dbReference type="GO" id="GO:0005634">
    <property type="term" value="C:nucleus"/>
    <property type="evidence" value="ECO:0007669"/>
    <property type="project" value="TreeGrafter"/>
</dbReference>
<feature type="compositionally biased region" description="Low complexity" evidence="1">
    <location>
        <begin position="47"/>
        <end position="61"/>
    </location>
</feature>
<dbReference type="EMBL" id="CP017555">
    <property type="protein sequence ID" value="AOW02359.1"/>
    <property type="molecule type" value="Genomic_DNA"/>
</dbReference>
<evidence type="ECO:0000313" key="5">
    <source>
        <dbReference type="Proteomes" id="UP000256601"/>
    </source>
</evidence>
<dbReference type="KEGG" id="yli:2909554"/>
<feature type="region of interest" description="Disordered" evidence="1">
    <location>
        <begin position="1"/>
        <end position="74"/>
    </location>
</feature>
<evidence type="ECO:0000313" key="4">
    <source>
        <dbReference type="Proteomes" id="UP000182444"/>
    </source>
</evidence>
<dbReference type="Pfam" id="PF08613">
    <property type="entry name" value="Cyclin"/>
    <property type="match status" value="1"/>
</dbReference>
<dbReference type="GO" id="GO:0016538">
    <property type="term" value="F:cyclin-dependent protein serine/threonine kinase regulator activity"/>
    <property type="evidence" value="ECO:0007669"/>
    <property type="project" value="TreeGrafter"/>
</dbReference>
<dbReference type="AlphaFoldDB" id="A0A1H6PWR9"/>
<dbReference type="Proteomes" id="UP000182444">
    <property type="component" value="Chromosome 1C"/>
</dbReference>
<evidence type="ECO:0000313" key="3">
    <source>
        <dbReference type="EMBL" id="RDW26378.1"/>
    </source>
</evidence>
<dbReference type="PANTHER" id="PTHR15615:SF94">
    <property type="entry name" value="PHO85 CYCLIN-6-RELATED"/>
    <property type="match status" value="1"/>
</dbReference>
<dbReference type="VEuPathDB" id="FungiDB:YALI1_C06548g"/>
<feature type="compositionally biased region" description="Basic and acidic residues" evidence="1">
    <location>
        <begin position="303"/>
        <end position="313"/>
    </location>
</feature>
<reference evidence="2 4" key="1">
    <citation type="journal article" date="2016" name="PLoS ONE">
        <title>Sequence Assembly of Yarrowia lipolytica Strain W29/CLIB89 Shows Transposable Element Diversity.</title>
        <authorList>
            <person name="Magnan C."/>
            <person name="Yu J."/>
            <person name="Chang I."/>
            <person name="Jahn E."/>
            <person name="Kanomata Y."/>
            <person name="Wu J."/>
            <person name="Zeller M."/>
            <person name="Oakes M."/>
            <person name="Baldi P."/>
            <person name="Sandmeyer S."/>
        </authorList>
    </citation>
    <scope>NUCLEOTIDE SEQUENCE [LARGE SCALE GENOMIC DNA]</scope>
    <source>
        <strain evidence="2">CLIB89</strain>
        <strain evidence="4">CLIB89(W29)</strain>
    </source>
</reference>
<feature type="region of interest" description="Disordered" evidence="1">
    <location>
        <begin position="270"/>
        <end position="329"/>
    </location>
</feature>
<organism evidence="2 4">
    <name type="scientific">Yarrowia lipolytica</name>
    <name type="common">Candida lipolytica</name>
    <dbReference type="NCBI Taxonomy" id="4952"/>
    <lineage>
        <taxon>Eukaryota</taxon>
        <taxon>Fungi</taxon>
        <taxon>Dikarya</taxon>
        <taxon>Ascomycota</taxon>
        <taxon>Saccharomycotina</taxon>
        <taxon>Dipodascomycetes</taxon>
        <taxon>Dipodascales</taxon>
        <taxon>Dipodascales incertae sedis</taxon>
        <taxon>Yarrowia</taxon>
    </lineage>
</organism>
<dbReference type="Gene3D" id="1.10.472.10">
    <property type="entry name" value="Cyclin-like"/>
    <property type="match status" value="1"/>
</dbReference>
<dbReference type="CDD" id="cd20558">
    <property type="entry name" value="CYCLIN_ScPCL7-like"/>
    <property type="match status" value="1"/>
</dbReference>
<dbReference type="VEuPathDB" id="FungiDB:YALI0_C05126g"/>
<dbReference type="RefSeq" id="XP_501462.1">
    <property type="nucleotide sequence ID" value="XM_501462.1"/>
</dbReference>
<sequence>MSDVEMVEGQGYSDSDESTGYDHVHPASYSGIGIPAHTHDHAQAQGATPSNSAFFSPSSSTRQTGMGAYNEPSSVSSSYKSGVASSAFAGSFSANSFTNTNTNTNAGSFTNSFAASSGGPNANPTAPSVSGTGASVQTGFFPSSLTSSIQQQRTSSYQSFVQPPTVQGSRLTSFATQTFEPDHSPEGQAHSPNIDAPAHWRSSSFGEAVEFQPSVRTSNLTSKLAGSNSNSASASKAGSASGSVDSTVAPPSSSFGGFSDYGSSDTAAASYSGYTTAPSSRRDSTGEKSLFARRKPSSGRMQQIDDVKGKGVGEEEDEDDHDDKKVKVGEVSEQVEVKEEGDEVDVVKKETAVVEGGDKTEATAPTDPTSGPEHVMDSIGNVSVPVSETEDDVHLDIANYPVNDLLLMLTALLQKIIEANDSLHPHHYHHASQNYVSNKFTANVLAFHGRNIPAISLHSYLLRILKYCPTTNEVFLSLLVYFDRIAKRANAGEFTGAHAAASNDGTSSTASSLLAKQVPPPSDIPATQLFVMDSYNIHRLIIAGITVSSKFFSDVFYKNSRYAKVGGLPVEELNHLELQFLLLTDFHLMIPLEVLQRYGNLLLRFWKREGEAANEQTNSS</sequence>
<dbReference type="GeneID" id="2909554"/>
<dbReference type="eggNOG" id="KOG1674">
    <property type="taxonomic scope" value="Eukaryota"/>
</dbReference>
<dbReference type="Proteomes" id="UP000256601">
    <property type="component" value="Unassembled WGS sequence"/>
</dbReference>
<feature type="compositionally biased region" description="Low complexity" evidence="1">
    <location>
        <begin position="270"/>
        <end position="279"/>
    </location>
</feature>
<protein>
    <submittedName>
        <fullName evidence="2">Uncharacterized protein</fullName>
    </submittedName>
</protein>
<feature type="region of interest" description="Disordered" evidence="1">
    <location>
        <begin position="221"/>
        <end position="251"/>
    </location>
</feature>
<name>A0A1H6PWR9_YARLL</name>
<dbReference type="PANTHER" id="PTHR15615">
    <property type="match status" value="1"/>
</dbReference>
<proteinExistence type="predicted"/>
<gene>
    <name evidence="3" type="ORF">B0I71DRAFT_131026</name>
    <name evidence="2" type="ORF">YALI1_C06548g</name>
</gene>
<dbReference type="GO" id="GO:0000307">
    <property type="term" value="C:cyclin-dependent protein kinase holoenzyme complex"/>
    <property type="evidence" value="ECO:0007669"/>
    <property type="project" value="TreeGrafter"/>
</dbReference>
<dbReference type="OrthoDB" id="1060854at2759"/>
<reference evidence="3 5" key="2">
    <citation type="submission" date="2018-07" db="EMBL/GenBank/DDBJ databases">
        <title>Draft Genome Assemblies for Five Robust Yarrowia lipolytica Strains Exhibiting High Lipid Production and Pentose Sugar Utilization and Sugar Alcohol Secretion from Undetoxified Lignocellulosic Biomass Hydrolysates.</title>
        <authorList>
            <consortium name="DOE Joint Genome Institute"/>
            <person name="Walker C."/>
            <person name="Ryu S."/>
            <person name="Na H."/>
            <person name="Zane M."/>
            <person name="LaButti K."/>
            <person name="Lipzen A."/>
            <person name="Haridas S."/>
            <person name="Barry K."/>
            <person name="Grigoriev I.V."/>
            <person name="Quarterman J."/>
            <person name="Slininger P."/>
            <person name="Dien B."/>
            <person name="Trinh C.T."/>
        </authorList>
    </citation>
    <scope>NUCLEOTIDE SEQUENCE [LARGE SCALE GENOMIC DNA]</scope>
    <source>
        <strain evidence="3 5">YB392</strain>
    </source>
</reference>
<accession>A0A1H6PWR9</accession>